<keyword evidence="12" id="KW-1185">Reference proteome</keyword>
<keyword evidence="3 9" id="KW-1133">Transmembrane helix</keyword>
<feature type="transmembrane region" description="Helical" evidence="9">
    <location>
        <begin position="6"/>
        <end position="31"/>
    </location>
</feature>
<name>A0ABN8NP80_9CNID</name>
<keyword evidence="6" id="KW-0675">Receptor</keyword>
<dbReference type="Proteomes" id="UP001159405">
    <property type="component" value="Unassembled WGS sequence"/>
</dbReference>
<evidence type="ECO:0000256" key="8">
    <source>
        <dbReference type="SAM" id="MobiDB-lite"/>
    </source>
</evidence>
<dbReference type="SUPFAM" id="SSF81321">
    <property type="entry name" value="Family A G protein-coupled receptor-like"/>
    <property type="match status" value="1"/>
</dbReference>
<evidence type="ECO:0000313" key="11">
    <source>
        <dbReference type="EMBL" id="CAH3115439.1"/>
    </source>
</evidence>
<accession>A0ABN8NP80</accession>
<keyword evidence="7" id="KW-0807">Transducer</keyword>
<keyword evidence="2 9" id="KW-0812">Transmembrane</keyword>
<evidence type="ECO:0000256" key="3">
    <source>
        <dbReference type="ARBA" id="ARBA00022989"/>
    </source>
</evidence>
<evidence type="ECO:0000313" key="12">
    <source>
        <dbReference type="Proteomes" id="UP001159405"/>
    </source>
</evidence>
<evidence type="ECO:0000259" key="10">
    <source>
        <dbReference type="PROSITE" id="PS50262"/>
    </source>
</evidence>
<keyword evidence="5 9" id="KW-0472">Membrane</keyword>
<feature type="domain" description="G-protein coupled receptors family 1 profile" evidence="10">
    <location>
        <begin position="22"/>
        <end position="281"/>
    </location>
</feature>
<feature type="compositionally biased region" description="Basic and acidic residues" evidence="8">
    <location>
        <begin position="332"/>
        <end position="348"/>
    </location>
</feature>
<organism evidence="11 12">
    <name type="scientific">Porites lobata</name>
    <dbReference type="NCBI Taxonomy" id="104759"/>
    <lineage>
        <taxon>Eukaryota</taxon>
        <taxon>Metazoa</taxon>
        <taxon>Cnidaria</taxon>
        <taxon>Anthozoa</taxon>
        <taxon>Hexacorallia</taxon>
        <taxon>Scleractinia</taxon>
        <taxon>Fungiina</taxon>
        <taxon>Poritidae</taxon>
        <taxon>Porites</taxon>
    </lineage>
</organism>
<dbReference type="PROSITE" id="PS51257">
    <property type="entry name" value="PROKAR_LIPOPROTEIN"/>
    <property type="match status" value="1"/>
</dbReference>
<comment type="subcellular location">
    <subcellularLocation>
        <location evidence="1">Membrane</location>
        <topology evidence="1">Multi-pass membrane protein</topology>
    </subcellularLocation>
</comment>
<feature type="transmembrane region" description="Helical" evidence="9">
    <location>
        <begin position="43"/>
        <end position="67"/>
    </location>
</feature>
<dbReference type="InterPro" id="IPR017452">
    <property type="entry name" value="GPCR_Rhodpsn_7TM"/>
</dbReference>
<dbReference type="EMBL" id="CALNXK010000028">
    <property type="protein sequence ID" value="CAH3115439.1"/>
    <property type="molecule type" value="Genomic_DNA"/>
</dbReference>
<feature type="region of interest" description="Disordered" evidence="8">
    <location>
        <begin position="312"/>
        <end position="348"/>
    </location>
</feature>
<keyword evidence="4" id="KW-0297">G-protein coupled receptor</keyword>
<dbReference type="PANTHER" id="PTHR24240">
    <property type="entry name" value="OPSIN"/>
    <property type="match status" value="1"/>
</dbReference>
<dbReference type="PROSITE" id="PS50262">
    <property type="entry name" value="G_PROTEIN_RECEP_F1_2"/>
    <property type="match status" value="1"/>
</dbReference>
<proteinExistence type="predicted"/>
<dbReference type="Gene3D" id="1.20.1070.10">
    <property type="entry name" value="Rhodopsin 7-helix transmembrane proteins"/>
    <property type="match status" value="1"/>
</dbReference>
<evidence type="ECO:0000256" key="1">
    <source>
        <dbReference type="ARBA" id="ARBA00004141"/>
    </source>
</evidence>
<dbReference type="InterPro" id="IPR050125">
    <property type="entry name" value="GPCR_opsins"/>
</dbReference>
<gene>
    <name evidence="11" type="ORF">PLOB_00023662</name>
</gene>
<dbReference type="PRINTS" id="PR00237">
    <property type="entry name" value="GPCRRHODOPSN"/>
</dbReference>
<feature type="transmembrane region" description="Helical" evidence="9">
    <location>
        <begin position="265"/>
        <end position="284"/>
    </location>
</feature>
<reference evidence="11 12" key="1">
    <citation type="submission" date="2022-05" db="EMBL/GenBank/DDBJ databases">
        <authorList>
            <consortium name="Genoscope - CEA"/>
            <person name="William W."/>
        </authorList>
    </citation>
    <scope>NUCLEOTIDE SEQUENCE [LARGE SCALE GENOMIC DNA]</scope>
</reference>
<evidence type="ECO:0000256" key="5">
    <source>
        <dbReference type="ARBA" id="ARBA00023136"/>
    </source>
</evidence>
<evidence type="ECO:0000256" key="2">
    <source>
        <dbReference type="ARBA" id="ARBA00022692"/>
    </source>
</evidence>
<evidence type="ECO:0000256" key="9">
    <source>
        <dbReference type="SAM" id="Phobius"/>
    </source>
</evidence>
<dbReference type="InterPro" id="IPR000276">
    <property type="entry name" value="GPCR_Rhodpsn"/>
</dbReference>
<dbReference type="Pfam" id="PF00001">
    <property type="entry name" value="7tm_1"/>
    <property type="match status" value="1"/>
</dbReference>
<evidence type="ECO:0000256" key="4">
    <source>
        <dbReference type="ARBA" id="ARBA00023040"/>
    </source>
</evidence>
<feature type="transmembrane region" description="Helical" evidence="9">
    <location>
        <begin position="167"/>
        <end position="189"/>
    </location>
</feature>
<feature type="transmembrane region" description="Helical" evidence="9">
    <location>
        <begin position="79"/>
        <end position="101"/>
    </location>
</feature>
<comment type="caution">
    <text evidence="11">The sequence shown here is derived from an EMBL/GenBank/DDBJ whole genome shotgun (WGS) entry which is preliminary data.</text>
</comment>
<sequence length="348" mass="38979">MTDVFKVFTALTTIFGSCGAVFNLLICILYLKNPQLLDAPNIFILVSSAGDFLQSIMTTPLLVLSNARGEWLFGEAGCTIYAFITAFFGLSSMMHFAGIAYERYSTFCRFLDGNNETQFGKKRAIVLSILLWCYSFFWSLMPIIGWSNYALEGIGTSCAINWRSHEATHVSFTFCLMLACYVLPVTIMVSSYYKTYKMYCQYSLQNNLNNTNLHAIREALEKERKMTWVTVALASGFLLAWTPYVISTIVAILKPNVMTELAASIPAYIAKSSFCYNPIIYASVDKKMRRKLADTFCCKSNQINPLPISGSAGSLKAGQSNSVSKRQFPHFPLDKSNEDSEDELAVRD</sequence>
<feature type="transmembrane region" description="Helical" evidence="9">
    <location>
        <begin position="124"/>
        <end position="147"/>
    </location>
</feature>
<evidence type="ECO:0000256" key="6">
    <source>
        <dbReference type="ARBA" id="ARBA00023170"/>
    </source>
</evidence>
<feature type="transmembrane region" description="Helical" evidence="9">
    <location>
        <begin position="227"/>
        <end position="253"/>
    </location>
</feature>
<protein>
    <recommendedName>
        <fullName evidence="10">G-protein coupled receptors family 1 profile domain-containing protein</fullName>
    </recommendedName>
</protein>
<dbReference type="CDD" id="cd14969">
    <property type="entry name" value="7tmA_Opsins_type2_animals"/>
    <property type="match status" value="1"/>
</dbReference>
<evidence type="ECO:0000256" key="7">
    <source>
        <dbReference type="ARBA" id="ARBA00023224"/>
    </source>
</evidence>